<dbReference type="Proteomes" id="UP001151760">
    <property type="component" value="Unassembled WGS sequence"/>
</dbReference>
<comment type="caution">
    <text evidence="1">The sequence shown here is derived from an EMBL/GenBank/DDBJ whole genome shotgun (WGS) entry which is preliminary data.</text>
</comment>
<reference evidence="1" key="1">
    <citation type="journal article" date="2022" name="Int. J. Mol. Sci.">
        <title>Draft Genome of Tanacetum Coccineum: Genomic Comparison of Closely Related Tanacetum-Family Plants.</title>
        <authorList>
            <person name="Yamashiro T."/>
            <person name="Shiraishi A."/>
            <person name="Nakayama K."/>
            <person name="Satake H."/>
        </authorList>
    </citation>
    <scope>NUCLEOTIDE SEQUENCE</scope>
</reference>
<sequence length="310" mass="36002">MDWLSKRKFVIVCHEKVVRIPLEGDDILLFIVKRVVNDRKQLQVEFTHRFLVHGATPVAKSPYRLAPSEMKELSEQLQELQDEDVKDKILGTPCETSKKEGNERNLDGLRIGYALQYGVRGMILAAQSEAFKQENGMMRTVVMDKAHASRRYRVLRTLLDLSTVNILKRMDKVNIKVDKTLRFVEKPVKNSDREVKRVKCSRMVVVKGKLLAVRYLVKVSWNSKGNFELTWVWEDYLKDKLVKPLVLTFKSVVMYGLCVYMRYVDCVRIGNQFIERDRLIGIGLVMDLVKFLSFTFGGKEMTFVVLAFLR</sequence>
<reference evidence="1" key="2">
    <citation type="submission" date="2022-01" db="EMBL/GenBank/DDBJ databases">
        <authorList>
            <person name="Yamashiro T."/>
            <person name="Shiraishi A."/>
            <person name="Satake H."/>
            <person name="Nakayama K."/>
        </authorList>
    </citation>
    <scope>NUCLEOTIDE SEQUENCE</scope>
</reference>
<evidence type="ECO:0000313" key="1">
    <source>
        <dbReference type="EMBL" id="GJS94876.1"/>
    </source>
</evidence>
<proteinExistence type="predicted"/>
<accession>A0ABQ4ZZU9</accession>
<organism evidence="1 2">
    <name type="scientific">Tanacetum coccineum</name>
    <dbReference type="NCBI Taxonomy" id="301880"/>
    <lineage>
        <taxon>Eukaryota</taxon>
        <taxon>Viridiplantae</taxon>
        <taxon>Streptophyta</taxon>
        <taxon>Embryophyta</taxon>
        <taxon>Tracheophyta</taxon>
        <taxon>Spermatophyta</taxon>
        <taxon>Magnoliopsida</taxon>
        <taxon>eudicotyledons</taxon>
        <taxon>Gunneridae</taxon>
        <taxon>Pentapetalae</taxon>
        <taxon>asterids</taxon>
        <taxon>campanulids</taxon>
        <taxon>Asterales</taxon>
        <taxon>Asteraceae</taxon>
        <taxon>Asteroideae</taxon>
        <taxon>Anthemideae</taxon>
        <taxon>Anthemidinae</taxon>
        <taxon>Tanacetum</taxon>
    </lineage>
</organism>
<gene>
    <name evidence="1" type="ORF">Tco_0801844</name>
</gene>
<protein>
    <recommendedName>
        <fullName evidence="3">Reverse transcriptase domain-containing protein</fullName>
    </recommendedName>
</protein>
<dbReference type="EMBL" id="BQNB010011765">
    <property type="protein sequence ID" value="GJS94876.1"/>
    <property type="molecule type" value="Genomic_DNA"/>
</dbReference>
<evidence type="ECO:0008006" key="3">
    <source>
        <dbReference type="Google" id="ProtNLM"/>
    </source>
</evidence>
<keyword evidence="2" id="KW-1185">Reference proteome</keyword>
<name>A0ABQ4ZZU9_9ASTR</name>
<evidence type="ECO:0000313" key="2">
    <source>
        <dbReference type="Proteomes" id="UP001151760"/>
    </source>
</evidence>